<feature type="transmembrane region" description="Helical" evidence="6">
    <location>
        <begin position="273"/>
        <end position="293"/>
    </location>
</feature>
<keyword evidence="2" id="KW-1003">Cell membrane</keyword>
<feature type="domain" description="Major facilitator superfamily (MFS) profile" evidence="7">
    <location>
        <begin position="10"/>
        <end position="389"/>
    </location>
</feature>
<evidence type="ECO:0000256" key="5">
    <source>
        <dbReference type="ARBA" id="ARBA00023136"/>
    </source>
</evidence>
<evidence type="ECO:0000256" key="4">
    <source>
        <dbReference type="ARBA" id="ARBA00022989"/>
    </source>
</evidence>
<dbReference type="Pfam" id="PF07690">
    <property type="entry name" value="MFS_1"/>
    <property type="match status" value="2"/>
</dbReference>
<protein>
    <submittedName>
        <fullName evidence="8">MFS transporter</fullName>
    </submittedName>
</protein>
<feature type="transmembrane region" description="Helical" evidence="6">
    <location>
        <begin position="366"/>
        <end position="386"/>
    </location>
</feature>
<dbReference type="CDD" id="cd17473">
    <property type="entry name" value="MFS_arabinose_efflux_permease_like"/>
    <property type="match status" value="1"/>
</dbReference>
<dbReference type="PANTHER" id="PTHR43124">
    <property type="entry name" value="PURINE EFFLUX PUMP PBUE"/>
    <property type="match status" value="1"/>
</dbReference>
<keyword evidence="3 6" id="KW-0812">Transmembrane</keyword>
<feature type="transmembrane region" description="Helical" evidence="6">
    <location>
        <begin position="331"/>
        <end position="354"/>
    </location>
</feature>
<dbReference type="InterPro" id="IPR020846">
    <property type="entry name" value="MFS_dom"/>
</dbReference>
<feature type="transmembrane region" description="Helical" evidence="6">
    <location>
        <begin position="164"/>
        <end position="183"/>
    </location>
</feature>
<gene>
    <name evidence="8" type="ORF">LL038_11275</name>
</gene>
<sequence>MKNLKLTKFNVFAMLLIPFVWIYELSVVAPILGSIGAAFPSASTFQLQLIVIIPFFTSIPMSVLAGKLAKRYDKRNIIILGLLIYGITGMLPFLAQTMNQILICRLVTGIGVGLVLPLPNAMIAEHFEGTKRQRMLGLATSVANIANVLDSIAVGFILLLGWRYPFLCFSIPLVIMVIAIFGLPKSDPKKKPTVIVKDRMATNGIPKIAWALVAFMAVNWLFFAFNITNMALFMVKEKIGLPWMIGIAICFPGLASILSGAVFPEFYKKTKNYLVSISIAFFAVGYVVMFLTHSFATQTFGNLLIGLGSGMLTPYILNLTSQKVEANHRDAAYGLVTSGIHIGYLIAPFAQLAILTISGNGTPRFLFGFSAVMLIIATIVTLFIAIKNPNKIVVDIEEKSPIEV</sequence>
<dbReference type="GO" id="GO:0022857">
    <property type="term" value="F:transmembrane transporter activity"/>
    <property type="evidence" value="ECO:0007669"/>
    <property type="project" value="InterPro"/>
</dbReference>
<evidence type="ECO:0000313" key="8">
    <source>
        <dbReference type="EMBL" id="WAG62772.1"/>
    </source>
</evidence>
<feature type="transmembrane region" description="Helical" evidence="6">
    <location>
        <begin position="45"/>
        <end position="65"/>
    </location>
</feature>
<feature type="transmembrane region" description="Helical" evidence="6">
    <location>
        <begin position="12"/>
        <end position="39"/>
    </location>
</feature>
<feature type="transmembrane region" description="Helical" evidence="6">
    <location>
        <begin position="77"/>
        <end position="94"/>
    </location>
</feature>
<accession>A0AA47EM81</accession>
<feature type="transmembrane region" description="Helical" evidence="6">
    <location>
        <begin position="243"/>
        <end position="266"/>
    </location>
</feature>
<dbReference type="PROSITE" id="PS00217">
    <property type="entry name" value="SUGAR_TRANSPORT_2"/>
    <property type="match status" value="1"/>
</dbReference>
<name>A0AA47EM81_9CLOT</name>
<evidence type="ECO:0000259" key="7">
    <source>
        <dbReference type="PROSITE" id="PS50850"/>
    </source>
</evidence>
<dbReference type="InterPro" id="IPR011701">
    <property type="entry name" value="MFS"/>
</dbReference>
<proteinExistence type="predicted"/>
<feature type="transmembrane region" description="Helical" evidence="6">
    <location>
        <begin position="204"/>
        <end position="223"/>
    </location>
</feature>
<feature type="transmembrane region" description="Helical" evidence="6">
    <location>
        <begin position="135"/>
        <end position="158"/>
    </location>
</feature>
<dbReference type="AlphaFoldDB" id="A0AA47EM81"/>
<dbReference type="PANTHER" id="PTHR43124:SF3">
    <property type="entry name" value="CHLORAMPHENICOL EFFLUX PUMP RV0191"/>
    <property type="match status" value="1"/>
</dbReference>
<dbReference type="GO" id="GO:0005886">
    <property type="term" value="C:plasma membrane"/>
    <property type="evidence" value="ECO:0007669"/>
    <property type="project" value="UniProtKB-SubCell"/>
</dbReference>
<dbReference type="InterPro" id="IPR050189">
    <property type="entry name" value="MFS_Efflux_Transporters"/>
</dbReference>
<evidence type="ECO:0000256" key="1">
    <source>
        <dbReference type="ARBA" id="ARBA00004651"/>
    </source>
</evidence>
<organism evidence="8 9">
    <name type="scientific">Clostridium estertheticum</name>
    <dbReference type="NCBI Taxonomy" id="238834"/>
    <lineage>
        <taxon>Bacteria</taxon>
        <taxon>Bacillati</taxon>
        <taxon>Bacillota</taxon>
        <taxon>Clostridia</taxon>
        <taxon>Eubacteriales</taxon>
        <taxon>Clostridiaceae</taxon>
        <taxon>Clostridium</taxon>
    </lineage>
</organism>
<dbReference type="EMBL" id="CP086239">
    <property type="protein sequence ID" value="WAG62772.1"/>
    <property type="molecule type" value="Genomic_DNA"/>
</dbReference>
<reference evidence="8" key="1">
    <citation type="submission" date="2021-11" db="EMBL/GenBank/DDBJ databases">
        <title>Clostridia strains as spoilage organisms.</title>
        <authorList>
            <person name="Wambui J."/>
            <person name="Stevens M.J.A."/>
            <person name="Stephan R."/>
        </authorList>
    </citation>
    <scope>NUCLEOTIDE SEQUENCE</scope>
    <source>
        <strain evidence="8">CF009</strain>
    </source>
</reference>
<dbReference type="InterPro" id="IPR005829">
    <property type="entry name" value="Sugar_transporter_CS"/>
</dbReference>
<keyword evidence="5 6" id="KW-0472">Membrane</keyword>
<dbReference type="PROSITE" id="PS50850">
    <property type="entry name" value="MFS"/>
    <property type="match status" value="1"/>
</dbReference>
<dbReference type="RefSeq" id="WP_216125087.1">
    <property type="nucleotide sequence ID" value="NZ_CP086239.1"/>
</dbReference>
<keyword evidence="4 6" id="KW-1133">Transmembrane helix</keyword>
<evidence type="ECO:0000256" key="6">
    <source>
        <dbReference type="SAM" id="Phobius"/>
    </source>
</evidence>
<evidence type="ECO:0000313" key="9">
    <source>
        <dbReference type="Proteomes" id="UP001164733"/>
    </source>
</evidence>
<dbReference type="Proteomes" id="UP001164733">
    <property type="component" value="Chromosome"/>
</dbReference>
<evidence type="ECO:0000256" key="3">
    <source>
        <dbReference type="ARBA" id="ARBA00022692"/>
    </source>
</evidence>
<evidence type="ECO:0000256" key="2">
    <source>
        <dbReference type="ARBA" id="ARBA00022475"/>
    </source>
</evidence>
<feature type="transmembrane region" description="Helical" evidence="6">
    <location>
        <begin position="100"/>
        <end position="123"/>
    </location>
</feature>
<comment type="subcellular location">
    <subcellularLocation>
        <location evidence="1">Cell membrane</location>
        <topology evidence="1">Multi-pass membrane protein</topology>
    </subcellularLocation>
</comment>
<feature type="transmembrane region" description="Helical" evidence="6">
    <location>
        <begin position="299"/>
        <end position="319"/>
    </location>
</feature>